<protein>
    <submittedName>
        <fullName evidence="2">Uncharacterized protein</fullName>
    </submittedName>
</protein>
<accession>A0A1G9WPN1</accession>
<reference evidence="1 4" key="1">
    <citation type="submission" date="2015-01" db="EMBL/GenBank/DDBJ databases">
        <title>Genome Sequence of Pseudomonas antarctica CMS 35.</title>
        <authorList>
            <person name="Voget S."/>
            <person name="Chow J."/>
            <person name="Daniel R."/>
            <person name="Streit W."/>
        </authorList>
    </citation>
    <scope>NUCLEOTIDE SEQUENCE [LARGE SCALE GENOMIC DNA]</scope>
    <source>
        <strain evidence="1 4">CMS 35</strain>
    </source>
</reference>
<sequence length="90" mass="10031">MKSHLTIPAFLMIVIASLSGCGRDEPVQTVDWYKANSPERLKVLERCNANPGELALTPNCVNAKTAANALVLENREYKQREPINFSSQEK</sequence>
<proteinExistence type="predicted"/>
<evidence type="ECO:0000313" key="1">
    <source>
        <dbReference type="EMBL" id="KAF2409531.1"/>
    </source>
</evidence>
<dbReference type="AlphaFoldDB" id="A0A1G9WPN1"/>
<gene>
    <name evidence="1" type="ORF">PSAN_19360</name>
    <name evidence="2" type="ORF">SAMN04490179_1300</name>
</gene>
<dbReference type="Proteomes" id="UP000182470">
    <property type="component" value="Chromosome I"/>
</dbReference>
<dbReference type="NCBIfam" id="NF033894">
    <property type="entry name" value="Eex_IncN"/>
    <property type="match status" value="1"/>
</dbReference>
<organism evidence="2 3">
    <name type="scientific">Pseudomonas antarctica</name>
    <dbReference type="NCBI Taxonomy" id="219572"/>
    <lineage>
        <taxon>Bacteria</taxon>
        <taxon>Pseudomonadati</taxon>
        <taxon>Pseudomonadota</taxon>
        <taxon>Gammaproteobacteria</taxon>
        <taxon>Pseudomonadales</taxon>
        <taxon>Pseudomonadaceae</taxon>
        <taxon>Pseudomonas</taxon>
    </lineage>
</organism>
<name>A0A1G9WPN1_9PSED</name>
<dbReference type="EMBL" id="LT629704">
    <property type="protein sequence ID" value="SDM86347.1"/>
    <property type="molecule type" value="Genomic_DNA"/>
</dbReference>
<keyword evidence="4" id="KW-1185">Reference proteome</keyword>
<evidence type="ECO:0000313" key="2">
    <source>
        <dbReference type="EMBL" id="SDM86347.1"/>
    </source>
</evidence>
<evidence type="ECO:0000313" key="3">
    <source>
        <dbReference type="Proteomes" id="UP000182470"/>
    </source>
</evidence>
<dbReference type="EMBL" id="JXDI01000001">
    <property type="protein sequence ID" value="KAF2409531.1"/>
    <property type="molecule type" value="Genomic_DNA"/>
</dbReference>
<dbReference type="Proteomes" id="UP000748067">
    <property type="component" value="Unassembled WGS sequence"/>
</dbReference>
<dbReference type="InterPro" id="IPR047937">
    <property type="entry name" value="Eex_IncN-like"/>
</dbReference>
<dbReference type="RefSeq" id="WP_083356464.1">
    <property type="nucleotide sequence ID" value="NZ_JXDI01000001.1"/>
</dbReference>
<dbReference type="PROSITE" id="PS51257">
    <property type="entry name" value="PROKAR_LIPOPROTEIN"/>
    <property type="match status" value="1"/>
</dbReference>
<evidence type="ECO:0000313" key="4">
    <source>
        <dbReference type="Proteomes" id="UP000748067"/>
    </source>
</evidence>
<reference evidence="2 3" key="2">
    <citation type="submission" date="2016-10" db="EMBL/GenBank/DDBJ databases">
        <authorList>
            <person name="de Groot N.N."/>
        </authorList>
    </citation>
    <scope>NUCLEOTIDE SEQUENCE [LARGE SCALE GENOMIC DNA]</scope>
    <source>
        <strain evidence="2 3">BS2772</strain>
    </source>
</reference>
<dbReference type="OrthoDB" id="6944087at2"/>